<accession>A0ABY0IQ53</accession>
<dbReference type="PRINTS" id="PR01270">
    <property type="entry name" value="HDASUPER"/>
</dbReference>
<dbReference type="Proteomes" id="UP000292136">
    <property type="component" value="Unassembled WGS sequence"/>
</dbReference>
<proteinExistence type="inferred from homology"/>
<dbReference type="RefSeq" id="WP_014237046.1">
    <property type="nucleotide sequence ID" value="NZ_SHKM01000001.1"/>
</dbReference>
<dbReference type="InterPro" id="IPR023696">
    <property type="entry name" value="Ureohydrolase_dom_sf"/>
</dbReference>
<dbReference type="PANTHER" id="PTHR10625:SF10">
    <property type="entry name" value="HISTONE DEACETYLASE HDAC1"/>
    <property type="match status" value="1"/>
</dbReference>
<dbReference type="Pfam" id="PF00850">
    <property type="entry name" value="Hist_deacetyl"/>
    <property type="match status" value="1"/>
</dbReference>
<dbReference type="Gene3D" id="3.40.800.20">
    <property type="entry name" value="Histone deacetylase domain"/>
    <property type="match status" value="1"/>
</dbReference>
<evidence type="ECO:0000313" key="3">
    <source>
        <dbReference type="EMBL" id="RZT89389.1"/>
    </source>
</evidence>
<evidence type="ECO:0000256" key="1">
    <source>
        <dbReference type="ARBA" id="ARBA00005947"/>
    </source>
</evidence>
<dbReference type="InterPro" id="IPR000286">
    <property type="entry name" value="HDACs"/>
</dbReference>
<reference evidence="3 4" key="1">
    <citation type="submission" date="2019-02" db="EMBL/GenBank/DDBJ databases">
        <title>Genomic Encyclopedia of Type Strains, Phase IV (KMG-IV): sequencing the most valuable type-strain genomes for metagenomic binning, comparative biology and taxonomic classification.</title>
        <authorList>
            <person name="Goeker M."/>
        </authorList>
    </citation>
    <scope>NUCLEOTIDE SEQUENCE [LARGE SCALE GENOMIC DNA]</scope>
    <source>
        <strain evidence="3 4">DSM 21223</strain>
    </source>
</reference>
<comment type="similarity">
    <text evidence="1">Belongs to the histone deacetylase family.</text>
</comment>
<gene>
    <name evidence="3" type="ORF">EV678_0173</name>
</gene>
<comment type="caution">
    <text evidence="3">The sequence shown here is derived from an EMBL/GenBank/DDBJ whole genome shotgun (WGS) entry which is preliminary data.</text>
</comment>
<dbReference type="EMBL" id="SHKM01000001">
    <property type="protein sequence ID" value="RZT89389.1"/>
    <property type="molecule type" value="Genomic_DNA"/>
</dbReference>
<dbReference type="InterPro" id="IPR037138">
    <property type="entry name" value="His_deacetylse_dom_sf"/>
</dbReference>
<dbReference type="CDD" id="cd11599">
    <property type="entry name" value="HDAC_classII_2"/>
    <property type="match status" value="1"/>
</dbReference>
<evidence type="ECO:0000313" key="4">
    <source>
        <dbReference type="Proteomes" id="UP000292136"/>
    </source>
</evidence>
<organism evidence="3 4">
    <name type="scientific">Azospira oryzae</name>
    <dbReference type="NCBI Taxonomy" id="146939"/>
    <lineage>
        <taxon>Bacteria</taxon>
        <taxon>Pseudomonadati</taxon>
        <taxon>Pseudomonadota</taxon>
        <taxon>Betaproteobacteria</taxon>
        <taxon>Rhodocyclales</taxon>
        <taxon>Rhodocyclaceae</taxon>
        <taxon>Azospira</taxon>
    </lineage>
</organism>
<evidence type="ECO:0000259" key="2">
    <source>
        <dbReference type="Pfam" id="PF00850"/>
    </source>
</evidence>
<dbReference type="PANTHER" id="PTHR10625">
    <property type="entry name" value="HISTONE DEACETYLASE HDAC1-RELATED"/>
    <property type="match status" value="1"/>
</dbReference>
<dbReference type="SUPFAM" id="SSF52768">
    <property type="entry name" value="Arginase/deacetylase"/>
    <property type="match status" value="1"/>
</dbReference>
<keyword evidence="4" id="KW-1185">Reference proteome</keyword>
<feature type="domain" description="Histone deacetylase" evidence="2">
    <location>
        <begin position="21"/>
        <end position="305"/>
    </location>
</feature>
<name>A0ABY0IQ53_9RHOO</name>
<dbReference type="InterPro" id="IPR023801">
    <property type="entry name" value="His_deacetylse_dom"/>
</dbReference>
<protein>
    <submittedName>
        <fullName evidence="3">Acetoin utilization deacetylase AcuC-like enzyme</fullName>
    </submittedName>
</protein>
<sequence length="308" mass="34056">MTTTAFITHRDCQLHDMGSYHPECPARLTAISDQMIAQGLDPYFSYYDAPLATLEQMLRAHSPAYLERLKRTAPENGIAHLDPDTAMNPHTWTAAQRSAGAGVMAVDLVLKGEATDAFCAIRPPGHHAERENCMGFCFVNNIAVAARHALEVHGLKRVAIVDFDVHHGNGTEDIFKDDPRVLMVSMFQHPFFPYSGADGTADNMCNVPLPAGTGGEDFRMVVSDIWLPRLHEFRPELLFISAGFDAHYEDDMGSMKLVESDFAWVTQQLKTVAQRHCQGRIVSMLEGGYVLSSLARSVCAHLRALADL</sequence>